<keyword evidence="4" id="KW-0472">Membrane</keyword>
<keyword evidence="3" id="KW-0808">Transferase</keyword>
<organism evidence="6 7">
    <name type="scientific">Candidatus Amesbacteria bacterium RIFCSPLOWO2_01_FULL_48_25</name>
    <dbReference type="NCBI Taxonomy" id="1797259"/>
    <lineage>
        <taxon>Bacteria</taxon>
        <taxon>Candidatus Amesiibacteriota</taxon>
    </lineage>
</organism>
<dbReference type="InterPro" id="IPR001173">
    <property type="entry name" value="Glyco_trans_2-like"/>
</dbReference>
<dbReference type="GO" id="GO:0016757">
    <property type="term" value="F:glycosyltransferase activity"/>
    <property type="evidence" value="ECO:0007669"/>
    <property type="project" value="UniProtKB-KW"/>
</dbReference>
<keyword evidence="2" id="KW-0328">Glycosyltransferase</keyword>
<comment type="caution">
    <text evidence="6">The sequence shown here is derived from an EMBL/GenBank/DDBJ whole genome shotgun (WGS) entry which is preliminary data.</text>
</comment>
<dbReference type="Proteomes" id="UP000177080">
    <property type="component" value="Unassembled WGS sequence"/>
</dbReference>
<dbReference type="AlphaFoldDB" id="A0A1F4ZDF5"/>
<evidence type="ECO:0000259" key="5">
    <source>
        <dbReference type="Pfam" id="PF00535"/>
    </source>
</evidence>
<reference evidence="6 7" key="1">
    <citation type="journal article" date="2016" name="Nat. Commun.">
        <title>Thousands of microbial genomes shed light on interconnected biogeochemical processes in an aquifer system.</title>
        <authorList>
            <person name="Anantharaman K."/>
            <person name="Brown C.T."/>
            <person name="Hug L.A."/>
            <person name="Sharon I."/>
            <person name="Castelle C.J."/>
            <person name="Probst A.J."/>
            <person name="Thomas B.C."/>
            <person name="Singh A."/>
            <person name="Wilkins M.J."/>
            <person name="Karaoz U."/>
            <person name="Brodie E.L."/>
            <person name="Williams K.H."/>
            <person name="Hubbard S.S."/>
            <person name="Banfield J.F."/>
        </authorList>
    </citation>
    <scope>NUCLEOTIDE SEQUENCE [LARGE SCALE GENOMIC DNA]</scope>
</reference>
<evidence type="ECO:0000256" key="4">
    <source>
        <dbReference type="SAM" id="Phobius"/>
    </source>
</evidence>
<feature type="transmembrane region" description="Helical" evidence="4">
    <location>
        <begin position="244"/>
        <end position="265"/>
    </location>
</feature>
<dbReference type="EMBL" id="MEXN01000003">
    <property type="protein sequence ID" value="OGD03996.1"/>
    <property type="molecule type" value="Genomic_DNA"/>
</dbReference>
<comment type="similarity">
    <text evidence="1">Belongs to the glycosyltransferase 2 family.</text>
</comment>
<accession>A0A1F4ZDF5</accession>
<dbReference type="PANTHER" id="PTHR43630">
    <property type="entry name" value="POLY-BETA-1,6-N-ACETYL-D-GLUCOSAMINE SYNTHASE"/>
    <property type="match status" value="1"/>
</dbReference>
<sequence>MSEHKISIIVATYNEEANIGRLLKSCLDQTYPNLEIVVVDSQRSTDKTYQIAKEFTPKVYKYGNERSAQRNYGVSKAGGKYICVLDADMQPDPEVVKDCVRAISVQSVKSVIIPEKSFGENYWAKCKALERNCYIGDPAIEAPRFFSKSDFIEAGGYDVSMVSGEDWDLGRRLKLLGTISRIAPFIHHNEGNITLLKTIQKKLYYSQNATPYLEKNVSGMKDVILFVFRPAYFRNWKVLLSDPIHFFGFIIMKSMELMVGSLAIIKNQMVRYL</sequence>
<proteinExistence type="inferred from homology"/>
<evidence type="ECO:0000313" key="7">
    <source>
        <dbReference type="Proteomes" id="UP000177080"/>
    </source>
</evidence>
<name>A0A1F4ZDF5_9BACT</name>
<dbReference type="PANTHER" id="PTHR43630:SF1">
    <property type="entry name" value="POLY-BETA-1,6-N-ACETYL-D-GLUCOSAMINE SYNTHASE"/>
    <property type="match status" value="1"/>
</dbReference>
<feature type="domain" description="Glycosyltransferase 2-like" evidence="5">
    <location>
        <begin position="7"/>
        <end position="105"/>
    </location>
</feature>
<evidence type="ECO:0000313" key="6">
    <source>
        <dbReference type="EMBL" id="OGD03996.1"/>
    </source>
</evidence>
<dbReference type="Gene3D" id="3.90.550.10">
    <property type="entry name" value="Spore Coat Polysaccharide Biosynthesis Protein SpsA, Chain A"/>
    <property type="match status" value="1"/>
</dbReference>
<dbReference type="Pfam" id="PF00535">
    <property type="entry name" value="Glycos_transf_2"/>
    <property type="match status" value="1"/>
</dbReference>
<evidence type="ECO:0000256" key="2">
    <source>
        <dbReference type="ARBA" id="ARBA00022676"/>
    </source>
</evidence>
<dbReference type="SUPFAM" id="SSF53448">
    <property type="entry name" value="Nucleotide-diphospho-sugar transferases"/>
    <property type="match status" value="1"/>
</dbReference>
<evidence type="ECO:0000256" key="1">
    <source>
        <dbReference type="ARBA" id="ARBA00006739"/>
    </source>
</evidence>
<protein>
    <recommendedName>
        <fullName evidence="5">Glycosyltransferase 2-like domain-containing protein</fullName>
    </recommendedName>
</protein>
<evidence type="ECO:0000256" key="3">
    <source>
        <dbReference type="ARBA" id="ARBA00022679"/>
    </source>
</evidence>
<keyword evidence="4" id="KW-1133">Transmembrane helix</keyword>
<dbReference type="STRING" id="1797259.A2989_01195"/>
<dbReference type="InterPro" id="IPR029044">
    <property type="entry name" value="Nucleotide-diphossugar_trans"/>
</dbReference>
<gene>
    <name evidence="6" type="ORF">A2989_01195</name>
</gene>
<keyword evidence="4" id="KW-0812">Transmembrane</keyword>